<reference evidence="1 2" key="1">
    <citation type="journal article" date="2018" name="Front. Plant Sci.">
        <title>Red Clover (Trifolium pratense) and Zigzag Clover (T. medium) - A Picture of Genomic Similarities and Differences.</title>
        <authorList>
            <person name="Dluhosova J."/>
            <person name="Istvanek J."/>
            <person name="Nedelnik J."/>
            <person name="Repkova J."/>
        </authorList>
    </citation>
    <scope>NUCLEOTIDE SEQUENCE [LARGE SCALE GENOMIC DNA]</scope>
    <source>
        <strain evidence="2">cv. 10/8</strain>
        <tissue evidence="1">Leaf</tissue>
    </source>
</reference>
<proteinExistence type="predicted"/>
<feature type="non-terminal residue" evidence="1">
    <location>
        <position position="40"/>
    </location>
</feature>
<evidence type="ECO:0000313" key="1">
    <source>
        <dbReference type="EMBL" id="MCI97386.1"/>
    </source>
</evidence>
<name>A0A392WAX0_9FABA</name>
<accession>A0A392WAX0</accession>
<dbReference type="Proteomes" id="UP000265520">
    <property type="component" value="Unassembled WGS sequence"/>
</dbReference>
<protein>
    <submittedName>
        <fullName evidence="1">Uncharacterized protein</fullName>
    </submittedName>
</protein>
<dbReference type="EMBL" id="LXQA011441798">
    <property type="protein sequence ID" value="MCI97386.1"/>
    <property type="molecule type" value="Genomic_DNA"/>
</dbReference>
<comment type="caution">
    <text evidence="1">The sequence shown here is derived from an EMBL/GenBank/DDBJ whole genome shotgun (WGS) entry which is preliminary data.</text>
</comment>
<organism evidence="1 2">
    <name type="scientific">Trifolium medium</name>
    <dbReference type="NCBI Taxonomy" id="97028"/>
    <lineage>
        <taxon>Eukaryota</taxon>
        <taxon>Viridiplantae</taxon>
        <taxon>Streptophyta</taxon>
        <taxon>Embryophyta</taxon>
        <taxon>Tracheophyta</taxon>
        <taxon>Spermatophyta</taxon>
        <taxon>Magnoliopsida</taxon>
        <taxon>eudicotyledons</taxon>
        <taxon>Gunneridae</taxon>
        <taxon>Pentapetalae</taxon>
        <taxon>rosids</taxon>
        <taxon>fabids</taxon>
        <taxon>Fabales</taxon>
        <taxon>Fabaceae</taxon>
        <taxon>Papilionoideae</taxon>
        <taxon>50 kb inversion clade</taxon>
        <taxon>NPAAA clade</taxon>
        <taxon>Hologalegina</taxon>
        <taxon>IRL clade</taxon>
        <taxon>Trifolieae</taxon>
        <taxon>Trifolium</taxon>
    </lineage>
</organism>
<evidence type="ECO:0000313" key="2">
    <source>
        <dbReference type="Proteomes" id="UP000265520"/>
    </source>
</evidence>
<keyword evidence="2" id="KW-1185">Reference proteome</keyword>
<sequence length="40" mass="4359">MMMVPCCLGLSSSGMVETETPRFCLSNALRFVPVPKHSSD</sequence>
<dbReference type="AlphaFoldDB" id="A0A392WAX0"/>